<evidence type="ECO:0000313" key="4">
    <source>
        <dbReference type="Proteomes" id="UP000541352"/>
    </source>
</evidence>
<sequence length="337" mass="38180">MNVLTSLDVLIGLIVIFLVVSLACTVINEWIDALLHTRAQQLRKSISQMLSSANDNTLGQKFHTHPLIQALERDTNVWGIYKRRDKPTYISNRTFRQVLFDVLNQLVADHPINFDGTLEEIEQSLNALPDSDLKTRLLSILNEVKATVQDASKRIEAFQKAIDQWFDESMERTSDWYKRRVQLWTFLSGIAFCTLLNIDTLTISQYLWQNPEARQAYLQAANSIIASASTDSLKKELAGKDSVQLNNISQKIDTLLVNLREEVTQNTTIPLGWQLEKLPTCTKANIGAWLTYWIRKLAGLLISIGAISAGAPFWFDMLKNVVNIRNSLKSKTLGKDS</sequence>
<accession>A0A7W5ZSE3</accession>
<protein>
    <submittedName>
        <fullName evidence="3">Uncharacterized protein</fullName>
    </submittedName>
</protein>
<dbReference type="EMBL" id="JACIBY010000032">
    <property type="protein sequence ID" value="MBB3842274.1"/>
    <property type="molecule type" value="Genomic_DNA"/>
</dbReference>
<feature type="transmembrane region" description="Helical" evidence="2">
    <location>
        <begin position="297"/>
        <end position="315"/>
    </location>
</feature>
<keyword evidence="2" id="KW-0812">Transmembrane</keyword>
<name>A0A7W5ZSE3_9BACT</name>
<feature type="transmembrane region" description="Helical" evidence="2">
    <location>
        <begin position="12"/>
        <end position="35"/>
    </location>
</feature>
<dbReference type="Proteomes" id="UP000541352">
    <property type="component" value="Unassembled WGS sequence"/>
</dbReference>
<keyword evidence="4" id="KW-1185">Reference proteome</keyword>
<keyword evidence="2" id="KW-1133">Transmembrane helix</keyword>
<gene>
    <name evidence="3" type="ORF">FHS57_006305</name>
</gene>
<dbReference type="AlphaFoldDB" id="A0A7W5ZSE3"/>
<feature type="transmembrane region" description="Helical" evidence="2">
    <location>
        <begin position="183"/>
        <end position="208"/>
    </location>
</feature>
<reference evidence="3 4" key="1">
    <citation type="submission" date="2020-08" db="EMBL/GenBank/DDBJ databases">
        <title>Genomic Encyclopedia of Type Strains, Phase IV (KMG-IV): sequencing the most valuable type-strain genomes for metagenomic binning, comparative biology and taxonomic classification.</title>
        <authorList>
            <person name="Goeker M."/>
        </authorList>
    </citation>
    <scope>NUCLEOTIDE SEQUENCE [LARGE SCALE GENOMIC DNA]</scope>
    <source>
        <strain evidence="3 4">DSM 17976</strain>
    </source>
</reference>
<keyword evidence="1" id="KW-0175">Coiled coil</keyword>
<evidence type="ECO:0000313" key="3">
    <source>
        <dbReference type="EMBL" id="MBB3842274.1"/>
    </source>
</evidence>
<organism evidence="3 4">
    <name type="scientific">Runella defluvii</name>
    <dbReference type="NCBI Taxonomy" id="370973"/>
    <lineage>
        <taxon>Bacteria</taxon>
        <taxon>Pseudomonadati</taxon>
        <taxon>Bacteroidota</taxon>
        <taxon>Cytophagia</taxon>
        <taxon>Cytophagales</taxon>
        <taxon>Spirosomataceae</taxon>
        <taxon>Runella</taxon>
    </lineage>
</organism>
<comment type="caution">
    <text evidence="3">The sequence shown here is derived from an EMBL/GenBank/DDBJ whole genome shotgun (WGS) entry which is preliminary data.</text>
</comment>
<proteinExistence type="predicted"/>
<dbReference type="RefSeq" id="WP_183980528.1">
    <property type="nucleotide sequence ID" value="NZ_JACIBY010000032.1"/>
</dbReference>
<evidence type="ECO:0000256" key="1">
    <source>
        <dbReference type="SAM" id="Coils"/>
    </source>
</evidence>
<keyword evidence="2" id="KW-0472">Membrane</keyword>
<evidence type="ECO:0000256" key="2">
    <source>
        <dbReference type="SAM" id="Phobius"/>
    </source>
</evidence>
<feature type="coiled-coil region" evidence="1">
    <location>
        <begin position="141"/>
        <end position="168"/>
    </location>
</feature>